<dbReference type="InterPro" id="IPR029052">
    <property type="entry name" value="Metallo-depent_PP-like"/>
</dbReference>
<dbReference type="PANTHER" id="PTHR31302:SF31">
    <property type="entry name" value="PHOSPHODIESTERASE YAEI"/>
    <property type="match status" value="1"/>
</dbReference>
<keyword evidence="5" id="KW-1185">Reference proteome</keyword>
<dbReference type="GO" id="GO:0016020">
    <property type="term" value="C:membrane"/>
    <property type="evidence" value="ECO:0007669"/>
    <property type="project" value="GOC"/>
</dbReference>
<dbReference type="CDD" id="cd07385">
    <property type="entry name" value="MPP_YkuE_C"/>
    <property type="match status" value="1"/>
</dbReference>
<evidence type="ECO:0000313" key="4">
    <source>
        <dbReference type="EMBL" id="TBW34515.1"/>
    </source>
</evidence>
<protein>
    <submittedName>
        <fullName evidence="4">Metallophosphoesterase</fullName>
    </submittedName>
</protein>
<dbReference type="PANTHER" id="PTHR31302">
    <property type="entry name" value="TRANSMEMBRANE PROTEIN WITH METALLOPHOSPHOESTERASE DOMAIN-RELATED"/>
    <property type="match status" value="1"/>
</dbReference>
<dbReference type="PROSITE" id="PS51257">
    <property type="entry name" value="PROKAR_LIPOPROTEIN"/>
    <property type="match status" value="1"/>
</dbReference>
<dbReference type="OrthoDB" id="9780884at2"/>
<evidence type="ECO:0000313" key="5">
    <source>
        <dbReference type="Proteomes" id="UP000292781"/>
    </source>
</evidence>
<dbReference type="InterPro" id="IPR051158">
    <property type="entry name" value="Metallophosphoesterase_sf"/>
</dbReference>
<dbReference type="GO" id="GO:0008758">
    <property type="term" value="F:UDP-2,3-diacylglucosamine hydrolase activity"/>
    <property type="evidence" value="ECO:0007669"/>
    <property type="project" value="TreeGrafter"/>
</dbReference>
<dbReference type="EMBL" id="SJFN01000033">
    <property type="protein sequence ID" value="TBW34515.1"/>
    <property type="molecule type" value="Genomic_DNA"/>
</dbReference>
<evidence type="ECO:0000256" key="2">
    <source>
        <dbReference type="ARBA" id="ARBA00022801"/>
    </source>
</evidence>
<gene>
    <name evidence="4" type="ORF">EYW49_18180</name>
</gene>
<organism evidence="4 5">
    <name type="scientific">Siculibacillus lacustris</name>
    <dbReference type="NCBI Taxonomy" id="1549641"/>
    <lineage>
        <taxon>Bacteria</taxon>
        <taxon>Pseudomonadati</taxon>
        <taxon>Pseudomonadota</taxon>
        <taxon>Alphaproteobacteria</taxon>
        <taxon>Hyphomicrobiales</taxon>
        <taxon>Ancalomicrobiaceae</taxon>
        <taxon>Siculibacillus</taxon>
    </lineage>
</organism>
<accession>A0A4Q9VIH4</accession>
<feature type="domain" description="Calcineurin-like phosphoesterase" evidence="3">
    <location>
        <begin position="53"/>
        <end position="231"/>
    </location>
</feature>
<dbReference type="Proteomes" id="UP000292781">
    <property type="component" value="Unassembled WGS sequence"/>
</dbReference>
<dbReference type="GO" id="GO:0009245">
    <property type="term" value="P:lipid A biosynthetic process"/>
    <property type="evidence" value="ECO:0007669"/>
    <property type="project" value="TreeGrafter"/>
</dbReference>
<evidence type="ECO:0000256" key="1">
    <source>
        <dbReference type="ARBA" id="ARBA00022723"/>
    </source>
</evidence>
<dbReference type="Pfam" id="PF00149">
    <property type="entry name" value="Metallophos"/>
    <property type="match status" value="1"/>
</dbReference>
<keyword evidence="1" id="KW-0479">Metal-binding</keyword>
<dbReference type="GO" id="GO:0046872">
    <property type="term" value="F:metal ion binding"/>
    <property type="evidence" value="ECO:0007669"/>
    <property type="project" value="UniProtKB-KW"/>
</dbReference>
<evidence type="ECO:0000259" key="3">
    <source>
        <dbReference type="Pfam" id="PF00149"/>
    </source>
</evidence>
<keyword evidence="2" id="KW-0378">Hydrolase</keyword>
<comment type="caution">
    <text evidence="4">The sequence shown here is derived from an EMBL/GenBank/DDBJ whole genome shotgun (WGS) entry which is preliminary data.</text>
</comment>
<dbReference type="SUPFAM" id="SSF56300">
    <property type="entry name" value="Metallo-dependent phosphatases"/>
    <property type="match status" value="1"/>
</dbReference>
<dbReference type="RefSeq" id="WP_131311053.1">
    <property type="nucleotide sequence ID" value="NZ_SJFN01000033.1"/>
</dbReference>
<proteinExistence type="predicted"/>
<dbReference type="InterPro" id="IPR004843">
    <property type="entry name" value="Calcineurin-like_PHP"/>
</dbReference>
<dbReference type="AlphaFoldDB" id="A0A4Q9VIH4"/>
<name>A0A4Q9VIH4_9HYPH</name>
<reference evidence="4 5" key="1">
    <citation type="submission" date="2019-02" db="EMBL/GenBank/DDBJ databases">
        <title>Siculibacillus lacustris gen. nov., sp. nov., a new rosette-forming bacterium isolated from a freshwater crater lake (Lake St. Ana, Romania).</title>
        <authorList>
            <person name="Felfoldi T."/>
            <person name="Marton Z."/>
            <person name="Szabo A."/>
            <person name="Mentes A."/>
            <person name="Boka K."/>
            <person name="Marialigeti K."/>
            <person name="Mathe I."/>
            <person name="Koncz M."/>
            <person name="Schumann P."/>
            <person name="Toth E."/>
        </authorList>
    </citation>
    <scope>NUCLEOTIDE SEQUENCE [LARGE SCALE GENOMIC DNA]</scope>
    <source>
        <strain evidence="4 5">SA-279</strain>
    </source>
</reference>
<dbReference type="Gene3D" id="3.60.21.10">
    <property type="match status" value="1"/>
</dbReference>
<sequence length="297" mass="32168">MITRRRLLTTLLAGTAGCVTFGGYAVAVEPRMRLTVTRNDLALPGWPAHAKPLKVAMIADLHAVEPWMPISRIEEIVVATNALQADVILLLGDYMSGVHFAHRVTPPREWAAVLAKLTAPLGVHAILGNHDYWWRGGPDPVVRALREVGIDVLLNQATRIDAHGHRFWITGTESTLAGRLGAHGFVGRDDLSATLARISDDLPVLHMAHEPDLFAEVPERVALTVSGHTHGGQVGIPGVRGLIALRTGSSQRWIRGHYEVGGRHLLVSSGLGVSFLPMRFLVPPEINLVHIRSAATA</sequence>